<accession>A0A976UF55</accession>
<keyword evidence="11 13" id="KW-0472">Membrane</keyword>
<name>A0A976UF55_9DIPT</name>
<keyword evidence="9 12" id="KW-0406">Ion transport</keyword>
<dbReference type="Pfam" id="PF00895">
    <property type="entry name" value="ATP-synt_8"/>
    <property type="match status" value="1"/>
</dbReference>
<dbReference type="GO" id="GO:0015078">
    <property type="term" value="F:proton transmembrane transporter activity"/>
    <property type="evidence" value="ECO:0007669"/>
    <property type="project" value="InterPro"/>
</dbReference>
<proteinExistence type="inferred from homology"/>
<evidence type="ECO:0000313" key="14">
    <source>
        <dbReference type="EMBL" id="UVG40819.1"/>
    </source>
</evidence>
<keyword evidence="8 13" id="KW-1133">Transmembrane helix</keyword>
<dbReference type="InterPro" id="IPR001421">
    <property type="entry name" value="ATP8_metazoa"/>
</dbReference>
<geneLocation type="mitochondrion" evidence="14"/>
<reference evidence="14" key="1">
    <citation type="journal article" date="2022" name="Zool. Scr.">
        <title>Mitogenomes provide new insights into the evolutionary history of Prodiamesinae (Diptera: Chironomidae).</title>
        <authorList>
            <person name="Lin X.-L."/>
            <person name="Zhao Y.-M."/>
            <person name="Yan L.-P."/>
            <person name="Liu W.-B."/>
            <person name="Bu W.-J."/>
            <person name="Wang X.-H."/>
            <person name="Zheng C.-G."/>
        </authorList>
    </citation>
    <scope>NUCLEOTIDE SEQUENCE</scope>
</reference>
<feature type="transmembrane region" description="Helical" evidence="13">
    <location>
        <begin position="6"/>
        <end position="29"/>
    </location>
</feature>
<dbReference type="AlphaFoldDB" id="A0A976UF55"/>
<evidence type="ECO:0000256" key="2">
    <source>
        <dbReference type="ARBA" id="ARBA00008892"/>
    </source>
</evidence>
<evidence type="ECO:0000256" key="9">
    <source>
        <dbReference type="ARBA" id="ARBA00023065"/>
    </source>
</evidence>
<keyword evidence="7 12" id="KW-0375">Hydrogen ion transport</keyword>
<comment type="similarity">
    <text evidence="2 12">Belongs to the ATPase protein 8 family.</text>
</comment>
<keyword evidence="4 12" id="KW-0813">Transport</keyword>
<evidence type="ECO:0000256" key="1">
    <source>
        <dbReference type="ARBA" id="ARBA00004304"/>
    </source>
</evidence>
<dbReference type="GO" id="GO:0045259">
    <property type="term" value="C:proton-transporting ATP synthase complex"/>
    <property type="evidence" value="ECO:0007669"/>
    <property type="project" value="UniProtKB-KW"/>
</dbReference>
<evidence type="ECO:0000256" key="13">
    <source>
        <dbReference type="SAM" id="Phobius"/>
    </source>
</evidence>
<dbReference type="GO" id="GO:0031966">
    <property type="term" value="C:mitochondrial membrane"/>
    <property type="evidence" value="ECO:0007669"/>
    <property type="project" value="UniProtKB-SubCell"/>
</dbReference>
<dbReference type="RefSeq" id="YP_010471480.1">
    <property type="nucleotide sequence ID" value="NC_066059.1"/>
</dbReference>
<dbReference type="GeneID" id="74848517"/>
<sequence>MPQMAPISWLILFFLFTLSFFLFNIMNYFNKLFLNINNNKENLNFKNNTKNFYKKINWKW</sequence>
<keyword evidence="6 12" id="KW-0812">Transmembrane</keyword>
<evidence type="ECO:0000256" key="4">
    <source>
        <dbReference type="ARBA" id="ARBA00022448"/>
    </source>
</evidence>
<evidence type="ECO:0000256" key="11">
    <source>
        <dbReference type="ARBA" id="ARBA00023136"/>
    </source>
</evidence>
<dbReference type="CTD" id="4509"/>
<comment type="subunit">
    <text evidence="3">F-type ATPases have 2 components, CF(1) - the catalytic core - and CF(0) - the membrane proton channel.</text>
</comment>
<comment type="subcellular location">
    <subcellularLocation>
        <location evidence="1 12">Mitochondrion membrane</location>
        <topology evidence="1 12">Single-pass membrane protein</topology>
    </subcellularLocation>
</comment>
<evidence type="ECO:0000256" key="5">
    <source>
        <dbReference type="ARBA" id="ARBA00022547"/>
    </source>
</evidence>
<protein>
    <recommendedName>
        <fullName evidence="12">ATP synthase complex subunit 8</fullName>
    </recommendedName>
</protein>
<evidence type="ECO:0000256" key="12">
    <source>
        <dbReference type="RuleBase" id="RU003661"/>
    </source>
</evidence>
<evidence type="ECO:0000256" key="8">
    <source>
        <dbReference type="ARBA" id="ARBA00022989"/>
    </source>
</evidence>
<keyword evidence="5 12" id="KW-0138">CF(0)</keyword>
<dbReference type="GO" id="GO:0015986">
    <property type="term" value="P:proton motive force-driven ATP synthesis"/>
    <property type="evidence" value="ECO:0007669"/>
    <property type="project" value="InterPro"/>
</dbReference>
<organism evidence="14">
    <name type="scientific">Thienemanniella nipponica</name>
    <dbReference type="NCBI Taxonomy" id="2970800"/>
    <lineage>
        <taxon>Eukaryota</taxon>
        <taxon>Metazoa</taxon>
        <taxon>Ecdysozoa</taxon>
        <taxon>Arthropoda</taxon>
        <taxon>Hexapoda</taxon>
        <taxon>Insecta</taxon>
        <taxon>Pterygota</taxon>
        <taxon>Neoptera</taxon>
        <taxon>Endopterygota</taxon>
        <taxon>Diptera</taxon>
        <taxon>Nematocera</taxon>
        <taxon>Chironomoidea</taxon>
        <taxon>Chironomidae</taxon>
        <taxon>Thienemanniella</taxon>
    </lineage>
</organism>
<evidence type="ECO:0000256" key="7">
    <source>
        <dbReference type="ARBA" id="ARBA00022781"/>
    </source>
</evidence>
<keyword evidence="10 12" id="KW-0496">Mitochondrion</keyword>
<gene>
    <name evidence="14" type="primary">ATP8</name>
</gene>
<dbReference type="EMBL" id="MZ424312">
    <property type="protein sequence ID" value="UVG40819.1"/>
    <property type="molecule type" value="Genomic_DNA"/>
</dbReference>
<evidence type="ECO:0000256" key="6">
    <source>
        <dbReference type="ARBA" id="ARBA00022692"/>
    </source>
</evidence>
<evidence type="ECO:0000256" key="10">
    <source>
        <dbReference type="ARBA" id="ARBA00023128"/>
    </source>
</evidence>
<evidence type="ECO:0000256" key="3">
    <source>
        <dbReference type="ARBA" id="ARBA00011291"/>
    </source>
</evidence>